<name>A0A1E8FK26_9ALTE</name>
<keyword evidence="10" id="KW-0732">Signal</keyword>
<comment type="catalytic activity">
    <reaction evidence="8">
        <text>L-tryptophan + O2 = indole-3-acetamide + CO2 + H2O</text>
        <dbReference type="Rhea" id="RHEA:16165"/>
        <dbReference type="ChEBI" id="CHEBI:15377"/>
        <dbReference type="ChEBI" id="CHEBI:15379"/>
        <dbReference type="ChEBI" id="CHEBI:16031"/>
        <dbReference type="ChEBI" id="CHEBI:16526"/>
        <dbReference type="ChEBI" id="CHEBI:57912"/>
        <dbReference type="EC" id="1.13.12.3"/>
    </reaction>
</comment>
<evidence type="ECO:0000256" key="6">
    <source>
        <dbReference type="ARBA" id="ARBA00023002"/>
    </source>
</evidence>
<evidence type="ECO:0000313" key="12">
    <source>
        <dbReference type="EMBL" id="OFI36264.1"/>
    </source>
</evidence>
<dbReference type="GO" id="GO:0050361">
    <property type="term" value="F:tryptophan 2-monooxygenase activity"/>
    <property type="evidence" value="ECO:0007669"/>
    <property type="project" value="UniProtKB-EC"/>
</dbReference>
<evidence type="ECO:0000256" key="10">
    <source>
        <dbReference type="SAM" id="SignalP"/>
    </source>
</evidence>
<evidence type="ECO:0000256" key="8">
    <source>
        <dbReference type="ARBA" id="ARBA00047321"/>
    </source>
</evidence>
<accession>A0A1E8FK26</accession>
<keyword evidence="7" id="KW-0073">Auxin biosynthesis</keyword>
<dbReference type="OrthoDB" id="337830at2"/>
<feature type="chain" id="PRO_5009214514" description="Tryptophan 2-monooxygenase" evidence="10">
    <location>
        <begin position="29"/>
        <end position="491"/>
    </location>
</feature>
<dbReference type="InterPro" id="IPR001613">
    <property type="entry name" value="Flavin_amine_oxidase"/>
</dbReference>
<dbReference type="PANTHER" id="PTHR10742:SF410">
    <property type="entry name" value="LYSINE-SPECIFIC HISTONE DEMETHYLASE 2"/>
    <property type="match status" value="1"/>
</dbReference>
<dbReference type="InterPro" id="IPR002937">
    <property type="entry name" value="Amino_oxidase"/>
</dbReference>
<evidence type="ECO:0000313" key="13">
    <source>
        <dbReference type="Proteomes" id="UP000176037"/>
    </source>
</evidence>
<dbReference type="SUPFAM" id="SSF51905">
    <property type="entry name" value="FAD/NAD(P)-binding domain"/>
    <property type="match status" value="1"/>
</dbReference>
<comment type="pathway">
    <text evidence="2">Plant hormone metabolism; auxin biosynthesis.</text>
</comment>
<dbReference type="EC" id="1.13.12.3" evidence="4"/>
<evidence type="ECO:0000256" key="7">
    <source>
        <dbReference type="ARBA" id="ARBA00023070"/>
    </source>
</evidence>
<comment type="caution">
    <text evidence="12">The sequence shown here is derived from an EMBL/GenBank/DDBJ whole genome shotgun (WGS) entry which is preliminary data.</text>
</comment>
<evidence type="ECO:0000256" key="3">
    <source>
        <dbReference type="ARBA" id="ARBA00005833"/>
    </source>
</evidence>
<dbReference type="InterPro" id="IPR006311">
    <property type="entry name" value="TAT_signal"/>
</dbReference>
<reference evidence="12 13" key="1">
    <citation type="submission" date="2016-09" db="EMBL/GenBank/DDBJ databases">
        <title>Alteromonas lipolytica, a new species isolated from sea water.</title>
        <authorList>
            <person name="Wu Y.-H."/>
            <person name="Cheng H."/>
            <person name="Xu X.-W."/>
        </authorList>
    </citation>
    <scope>NUCLEOTIDE SEQUENCE [LARGE SCALE GENOMIC DNA]</scope>
    <source>
        <strain evidence="12 13">JW12</strain>
    </source>
</reference>
<dbReference type="Proteomes" id="UP000176037">
    <property type="component" value="Unassembled WGS sequence"/>
</dbReference>
<evidence type="ECO:0000256" key="4">
    <source>
        <dbReference type="ARBA" id="ARBA00012535"/>
    </source>
</evidence>
<feature type="binding site" evidence="9">
    <location>
        <position position="384"/>
    </location>
    <ligand>
        <name>substrate</name>
    </ligand>
</feature>
<keyword evidence="6" id="KW-0560">Oxidoreductase</keyword>
<comment type="cofactor">
    <cofactor evidence="1">
        <name>FAD</name>
        <dbReference type="ChEBI" id="CHEBI:57692"/>
    </cofactor>
</comment>
<keyword evidence="13" id="KW-1185">Reference proteome</keyword>
<feature type="domain" description="Amine oxidase" evidence="11">
    <location>
        <begin position="41"/>
        <end position="488"/>
    </location>
</feature>
<feature type="binding site" evidence="9">
    <location>
        <position position="42"/>
    </location>
    <ligand>
        <name>FAD</name>
        <dbReference type="ChEBI" id="CHEBI:57692"/>
    </ligand>
</feature>
<dbReference type="AlphaFoldDB" id="A0A1E8FK26"/>
<comment type="similarity">
    <text evidence="3">Belongs to the tryptophan 2-monooxygenase family.</text>
</comment>
<dbReference type="EMBL" id="MJIC01000002">
    <property type="protein sequence ID" value="OFI36264.1"/>
    <property type="molecule type" value="Genomic_DNA"/>
</dbReference>
<feature type="binding site" evidence="9">
    <location>
        <begin position="61"/>
        <end position="62"/>
    </location>
    <ligand>
        <name>FAD</name>
        <dbReference type="ChEBI" id="CHEBI:57692"/>
    </ligand>
</feature>
<evidence type="ECO:0000259" key="11">
    <source>
        <dbReference type="Pfam" id="PF01593"/>
    </source>
</evidence>
<dbReference type="SUPFAM" id="SSF54373">
    <property type="entry name" value="FAD-linked reductases, C-terminal domain"/>
    <property type="match status" value="1"/>
</dbReference>
<dbReference type="InterPro" id="IPR036188">
    <property type="entry name" value="FAD/NAD-bd_sf"/>
</dbReference>
<dbReference type="STRING" id="1856405.BFC17_09085"/>
<feature type="binding site" evidence="9">
    <location>
        <position position="464"/>
    </location>
    <ligand>
        <name>FAD</name>
        <dbReference type="ChEBI" id="CHEBI:57692"/>
    </ligand>
</feature>
<dbReference type="Gene3D" id="3.50.50.60">
    <property type="entry name" value="FAD/NAD(P)-binding domain"/>
    <property type="match status" value="1"/>
</dbReference>
<evidence type="ECO:0000256" key="2">
    <source>
        <dbReference type="ARBA" id="ARBA00004814"/>
    </source>
</evidence>
<protein>
    <recommendedName>
        <fullName evidence="5">Tryptophan 2-monooxygenase</fullName>
        <ecNumber evidence="4">1.13.12.3</ecNumber>
    </recommendedName>
</protein>
<proteinExistence type="inferred from homology"/>
<dbReference type="RefSeq" id="WP_070174671.1">
    <property type="nucleotide sequence ID" value="NZ_BMJR01000007.1"/>
</dbReference>
<organism evidence="12 13">
    <name type="scientific">Alteromonas lipolytica</name>
    <dbReference type="NCBI Taxonomy" id="1856405"/>
    <lineage>
        <taxon>Bacteria</taxon>
        <taxon>Pseudomonadati</taxon>
        <taxon>Pseudomonadota</taxon>
        <taxon>Gammaproteobacteria</taxon>
        <taxon>Alteromonadales</taxon>
        <taxon>Alteromonadaceae</taxon>
        <taxon>Alteromonas/Salinimonas group</taxon>
        <taxon>Alteromonas</taxon>
    </lineage>
</organism>
<dbReference type="GO" id="GO:0009851">
    <property type="term" value="P:auxin biosynthetic process"/>
    <property type="evidence" value="ECO:0007669"/>
    <property type="project" value="UniProtKB-KW"/>
</dbReference>
<feature type="signal peptide" evidence="10">
    <location>
        <begin position="1"/>
        <end position="28"/>
    </location>
</feature>
<feature type="binding site" evidence="9">
    <location>
        <position position="277"/>
    </location>
    <ligand>
        <name>FAD</name>
        <dbReference type="ChEBI" id="CHEBI:57692"/>
    </ligand>
</feature>
<gene>
    <name evidence="12" type="ORF">BFC17_09085</name>
</gene>
<dbReference type="Pfam" id="PF01593">
    <property type="entry name" value="Amino_oxidase"/>
    <property type="match status" value="1"/>
</dbReference>
<dbReference type="PROSITE" id="PS51318">
    <property type="entry name" value="TAT"/>
    <property type="match status" value="1"/>
</dbReference>
<sequence length="491" mass="54524">MKTNRRQLMKGALALSALSMASPGRAKAAETTSVTVIGGGLSGLNSALMLKDAGYDVIVLEASDRVGGRVYTADGVETRPEYGASQIGKSYARTISLCERFNLKLIPEHRKLMAMSNYVNGQWVKSTDWEHSEVNKTVGDERKIPPALLSSKILTGLNPLKSLTDWLDPQFSDYDISIYDLFKQHGVSEEAIRLASATTDIHTASALGLLQEKNRGLFDLAFTKDVQEAVDRPYGYGNGKGMSEGLALINNIEGGCSRLPEAMAAALGDSVRTGKMVRKINMSKTGAEVTCMDGSRFKSDYVISALPFSTLQYVSVFPDLQGKQAEGVFKLDYVDTSRAFGIIEEPFWEEDGFEPSFFSDETVQMFWALEKRPDEDKPRFMVVFTDAAASRIDQYSKQKALAVMEAEINRIRPATKGKLRFLDMYGWKNNPMIQGCRHMYSPGQINRFAREIVKPHYRLHFAGEHTRRNDFGMESALESGERAAFEIISLG</sequence>
<dbReference type="InterPro" id="IPR050281">
    <property type="entry name" value="Flavin_monoamine_oxidase"/>
</dbReference>
<dbReference type="PRINTS" id="PR00757">
    <property type="entry name" value="AMINEOXDASEF"/>
</dbReference>
<evidence type="ECO:0000256" key="5">
    <source>
        <dbReference type="ARBA" id="ARBA00017871"/>
    </source>
</evidence>
<evidence type="ECO:0000256" key="1">
    <source>
        <dbReference type="ARBA" id="ARBA00001974"/>
    </source>
</evidence>
<dbReference type="PANTHER" id="PTHR10742">
    <property type="entry name" value="FLAVIN MONOAMINE OXIDASE"/>
    <property type="match status" value="1"/>
</dbReference>
<evidence type="ECO:0000256" key="9">
    <source>
        <dbReference type="PIRSR" id="PIRSR601613-1"/>
    </source>
</evidence>